<dbReference type="GO" id="GO:0004356">
    <property type="term" value="F:glutamine synthetase activity"/>
    <property type="evidence" value="ECO:0007669"/>
    <property type="project" value="InterPro"/>
</dbReference>
<comment type="similarity">
    <text evidence="1 5 6">Belongs to the glutamine synthetase family.</text>
</comment>
<dbReference type="Gene3D" id="3.10.20.70">
    <property type="entry name" value="Glutamine synthetase, N-terminal domain"/>
    <property type="match status" value="1"/>
</dbReference>
<dbReference type="InterPro" id="IPR036651">
    <property type="entry name" value="Gln_synt_N_sf"/>
</dbReference>
<evidence type="ECO:0000259" key="7">
    <source>
        <dbReference type="PROSITE" id="PS51986"/>
    </source>
</evidence>
<feature type="domain" description="GS catalytic" evidence="8">
    <location>
        <begin position="115"/>
        <end position="447"/>
    </location>
</feature>
<evidence type="ECO:0000256" key="2">
    <source>
        <dbReference type="ARBA" id="ARBA00022598"/>
    </source>
</evidence>
<reference evidence="9 10" key="1">
    <citation type="submission" date="2019-03" db="EMBL/GenBank/DDBJ databases">
        <title>Sequencing the genomes of 1000 actinobacteria strains.</title>
        <authorList>
            <person name="Klenk H.-P."/>
        </authorList>
    </citation>
    <scope>NUCLEOTIDE SEQUENCE [LARGE SCALE GENOMIC DNA]</scope>
    <source>
        <strain evidence="9 10">DSM 44969</strain>
    </source>
</reference>
<dbReference type="InterPro" id="IPR008146">
    <property type="entry name" value="Gln_synth_cat_dom"/>
</dbReference>
<dbReference type="Proteomes" id="UP000295560">
    <property type="component" value="Unassembled WGS sequence"/>
</dbReference>
<evidence type="ECO:0000256" key="6">
    <source>
        <dbReference type="RuleBase" id="RU000384"/>
    </source>
</evidence>
<evidence type="ECO:0000256" key="3">
    <source>
        <dbReference type="ARBA" id="ARBA00022741"/>
    </source>
</evidence>
<dbReference type="InterPro" id="IPR008147">
    <property type="entry name" value="Gln_synt_N"/>
</dbReference>
<dbReference type="InterPro" id="IPR014746">
    <property type="entry name" value="Gln_synth/guanido_kin_cat_dom"/>
</dbReference>
<keyword evidence="4" id="KW-0067">ATP-binding</keyword>
<dbReference type="EMBL" id="SMFZ01000002">
    <property type="protein sequence ID" value="TCK19942.1"/>
    <property type="molecule type" value="Genomic_DNA"/>
</dbReference>
<dbReference type="SUPFAM" id="SSF55931">
    <property type="entry name" value="Glutamine synthetase/guanido kinase"/>
    <property type="match status" value="1"/>
</dbReference>
<evidence type="ECO:0000256" key="4">
    <source>
        <dbReference type="ARBA" id="ARBA00022840"/>
    </source>
</evidence>
<evidence type="ECO:0000259" key="8">
    <source>
        <dbReference type="PROSITE" id="PS51987"/>
    </source>
</evidence>
<dbReference type="Gene3D" id="3.30.590.10">
    <property type="entry name" value="Glutamine synthetase/guanido kinase, catalytic domain"/>
    <property type="match status" value="1"/>
</dbReference>
<dbReference type="SMART" id="SM01230">
    <property type="entry name" value="Gln-synt_C"/>
    <property type="match status" value="1"/>
</dbReference>
<dbReference type="PROSITE" id="PS51986">
    <property type="entry name" value="GS_BETA_GRASP"/>
    <property type="match status" value="1"/>
</dbReference>
<evidence type="ECO:0000313" key="9">
    <source>
        <dbReference type="EMBL" id="TCK19942.1"/>
    </source>
</evidence>
<gene>
    <name evidence="9" type="ORF">EV378_3886</name>
</gene>
<dbReference type="RefSeq" id="WP_132428333.1">
    <property type="nucleotide sequence ID" value="NZ_SMFZ01000002.1"/>
</dbReference>
<dbReference type="GO" id="GO:0005524">
    <property type="term" value="F:ATP binding"/>
    <property type="evidence" value="ECO:0007669"/>
    <property type="project" value="UniProtKB-KW"/>
</dbReference>
<dbReference type="PANTHER" id="PTHR43785:SF12">
    <property type="entry name" value="TYPE-1 GLUTAMINE SYNTHETASE 2"/>
    <property type="match status" value="1"/>
</dbReference>
<dbReference type="PROSITE" id="PS51987">
    <property type="entry name" value="GS_CATALYTIC"/>
    <property type="match status" value="1"/>
</dbReference>
<feature type="domain" description="GS beta-grasp" evidence="7">
    <location>
        <begin position="15"/>
        <end position="108"/>
    </location>
</feature>
<organism evidence="9 10">
    <name type="scientific">Pseudonocardia endophytica</name>
    <dbReference type="NCBI Taxonomy" id="401976"/>
    <lineage>
        <taxon>Bacteria</taxon>
        <taxon>Bacillati</taxon>
        <taxon>Actinomycetota</taxon>
        <taxon>Actinomycetes</taxon>
        <taxon>Pseudonocardiales</taxon>
        <taxon>Pseudonocardiaceae</taxon>
        <taxon>Pseudonocardia</taxon>
    </lineage>
</organism>
<dbReference type="Pfam" id="PF00120">
    <property type="entry name" value="Gln-synt_C"/>
    <property type="match status" value="1"/>
</dbReference>
<sequence length="447" mass="47463">MTDRARALVPELRSRGVQGVVLSFVDTAGIDRIKAVPLERLEGAATWGVGMSPVFDAFRSDDVPMSGPGTLGGPDGDLRHVPDLDRLVVLDAQPGWAWAPVDRRTQDGDVHPGCARGFARRQVEAAAADGLRFRMGIEVEWAVSHGDGDTFVPACTGPAYGMVRLLERSDYLRDVMVALQRQGLDVEQIHPEYSDGQYEVSVAPADPVTAADHSVLVRTTIRAVSARHGLRVSFAPSVVHDHVGNGGHVHLSVWRGDVNLLAGGTGPYGTTDGGAAAVAGVLDELPALLAVGAPTPASYLRLVPSHWAGVFAAWGHETRETALRLVTGSRGEQGRRANLEVKCVDLAANPYLLVGSLMAAARHGIRTGATLPPPVVGDPAFAAEDDRPARLPTSLGEALARFAGSDVLRSALGERLTGAIEVVRRGEIDRVADLTPEQVVAAYRWIF</sequence>
<name>A0A4R1HRD9_PSEEN</name>
<dbReference type="GO" id="GO:0006542">
    <property type="term" value="P:glutamine biosynthetic process"/>
    <property type="evidence" value="ECO:0007669"/>
    <property type="project" value="InterPro"/>
</dbReference>
<proteinExistence type="inferred from homology"/>
<dbReference type="SUPFAM" id="SSF54368">
    <property type="entry name" value="Glutamine synthetase, N-terminal domain"/>
    <property type="match status" value="1"/>
</dbReference>
<protein>
    <submittedName>
        <fullName evidence="9">L-glutamine synthetase</fullName>
    </submittedName>
</protein>
<dbReference type="OrthoDB" id="3277468at2"/>
<keyword evidence="2" id="KW-0436">Ligase</keyword>
<evidence type="ECO:0000256" key="5">
    <source>
        <dbReference type="PROSITE-ProRule" id="PRU01330"/>
    </source>
</evidence>
<evidence type="ECO:0000313" key="10">
    <source>
        <dbReference type="Proteomes" id="UP000295560"/>
    </source>
</evidence>
<dbReference type="AlphaFoldDB" id="A0A4R1HRD9"/>
<dbReference type="PANTHER" id="PTHR43785">
    <property type="entry name" value="GAMMA-GLUTAMYLPUTRESCINE SYNTHETASE"/>
    <property type="match status" value="1"/>
</dbReference>
<accession>A0A4R1HRD9</accession>
<keyword evidence="10" id="KW-1185">Reference proteome</keyword>
<evidence type="ECO:0000256" key="1">
    <source>
        <dbReference type="ARBA" id="ARBA00009897"/>
    </source>
</evidence>
<keyword evidence="3" id="KW-0547">Nucleotide-binding</keyword>
<comment type="caution">
    <text evidence="9">The sequence shown here is derived from an EMBL/GenBank/DDBJ whole genome shotgun (WGS) entry which is preliminary data.</text>
</comment>